<dbReference type="GO" id="GO:0046872">
    <property type="term" value="F:metal ion binding"/>
    <property type="evidence" value="ECO:0007669"/>
    <property type="project" value="UniProtKB-UniRule"/>
</dbReference>
<evidence type="ECO:0000313" key="3">
    <source>
        <dbReference type="EMBL" id="GGD26176.1"/>
    </source>
</evidence>
<organism evidence="3 4">
    <name type="scientific">Aureimonas glaciei</name>
    <dbReference type="NCBI Taxonomy" id="1776957"/>
    <lineage>
        <taxon>Bacteria</taxon>
        <taxon>Pseudomonadati</taxon>
        <taxon>Pseudomonadota</taxon>
        <taxon>Alphaproteobacteria</taxon>
        <taxon>Hyphomicrobiales</taxon>
        <taxon>Aurantimonadaceae</taxon>
        <taxon>Aureimonas</taxon>
    </lineage>
</organism>
<dbReference type="GO" id="GO:0046279">
    <property type="term" value="P:3,4-dihydroxybenzoate biosynthetic process"/>
    <property type="evidence" value="ECO:0007669"/>
    <property type="project" value="UniProtKB-UniRule"/>
</dbReference>
<feature type="binding site" evidence="1">
    <location>
        <position position="597"/>
    </location>
    <ligand>
        <name>Mg(2+)</name>
        <dbReference type="ChEBI" id="CHEBI:18420"/>
    </ligand>
</feature>
<keyword evidence="1" id="KW-0479">Metal-binding</keyword>
<feature type="binding site" evidence="1">
    <location>
        <position position="520"/>
    </location>
    <ligand>
        <name>Mg(2+)</name>
        <dbReference type="ChEBI" id="CHEBI:18420"/>
    </ligand>
</feature>
<dbReference type="PANTHER" id="PTHR12110:SF21">
    <property type="entry name" value="XYLOSE ISOMERASE-LIKE TIM BARREL DOMAIN-CONTAINING PROTEIN"/>
    <property type="match status" value="1"/>
</dbReference>
<keyword evidence="3" id="KW-0223">Dioxygenase</keyword>
<dbReference type="InterPro" id="IPR050312">
    <property type="entry name" value="IolE/XylAMocC-like"/>
</dbReference>
<comment type="catalytic activity">
    <reaction evidence="1">
        <text>3-dehydroshikimate = 3,4-dihydroxybenzoate + H2O</text>
        <dbReference type="Rhea" id="RHEA:24848"/>
        <dbReference type="ChEBI" id="CHEBI:15377"/>
        <dbReference type="ChEBI" id="CHEBI:16630"/>
        <dbReference type="ChEBI" id="CHEBI:36241"/>
        <dbReference type="EC" id="4.2.1.118"/>
    </reaction>
</comment>
<dbReference type="AlphaFoldDB" id="A0A916Y0W5"/>
<dbReference type="PROSITE" id="PS51819">
    <property type="entry name" value="VOC"/>
    <property type="match status" value="1"/>
</dbReference>
<dbReference type="InterPro" id="IPR004360">
    <property type="entry name" value="Glyas_Fos-R_dOase_dom"/>
</dbReference>
<feature type="binding site" evidence="1">
    <location>
        <position position="191"/>
    </location>
    <ligand>
        <name>a divalent metal cation</name>
        <dbReference type="ChEBI" id="CHEBI:60240"/>
        <note>catalytic</note>
    </ligand>
</feature>
<reference evidence="3" key="2">
    <citation type="submission" date="2020-09" db="EMBL/GenBank/DDBJ databases">
        <authorList>
            <person name="Sun Q."/>
            <person name="Zhou Y."/>
        </authorList>
    </citation>
    <scope>NUCLEOTIDE SEQUENCE</scope>
    <source>
        <strain evidence="3">CGMCC 1.15493</strain>
    </source>
</reference>
<dbReference type="Pfam" id="PF14696">
    <property type="entry name" value="Glyoxalase_5"/>
    <property type="match status" value="1"/>
</dbReference>
<evidence type="ECO:0000313" key="4">
    <source>
        <dbReference type="Proteomes" id="UP000613160"/>
    </source>
</evidence>
<evidence type="ECO:0000259" key="2">
    <source>
        <dbReference type="PROSITE" id="PS51819"/>
    </source>
</evidence>
<proteinExistence type="inferred from homology"/>
<reference evidence="3" key="1">
    <citation type="journal article" date="2014" name="Int. J. Syst. Evol. Microbiol.">
        <title>Complete genome sequence of Corynebacterium casei LMG S-19264T (=DSM 44701T), isolated from a smear-ripened cheese.</title>
        <authorList>
            <consortium name="US DOE Joint Genome Institute (JGI-PGF)"/>
            <person name="Walter F."/>
            <person name="Albersmeier A."/>
            <person name="Kalinowski J."/>
            <person name="Ruckert C."/>
        </authorList>
    </citation>
    <scope>NUCLEOTIDE SEQUENCE</scope>
    <source>
        <strain evidence="3">CGMCC 1.15493</strain>
    </source>
</reference>
<dbReference type="EC" id="4.2.1.118" evidence="1"/>
<protein>
    <recommendedName>
        <fullName evidence="1">3-dehydroshikimate dehydratase</fullName>
        <shortName evidence="1">DSD</shortName>
        <ecNumber evidence="1">4.2.1.118</ecNumber>
    </recommendedName>
</protein>
<dbReference type="SUPFAM" id="SSF54593">
    <property type="entry name" value="Glyoxalase/Bleomycin resistance protein/Dihydroxybiphenyl dioxygenase"/>
    <property type="match status" value="1"/>
</dbReference>
<dbReference type="GO" id="GO:0046565">
    <property type="term" value="F:3-dehydroshikimate dehydratase activity"/>
    <property type="evidence" value="ECO:0007669"/>
    <property type="project" value="UniProtKB-UniRule"/>
</dbReference>
<dbReference type="HAMAP" id="MF_02238">
    <property type="entry name" value="DSD"/>
    <property type="match status" value="1"/>
</dbReference>
<dbReference type="InterPro" id="IPR036237">
    <property type="entry name" value="Xyl_isomerase-like_sf"/>
</dbReference>
<comment type="similarity">
    <text evidence="1">Belongs to the bacterial two-domain DSD family.</text>
</comment>
<dbReference type="Gene3D" id="3.20.20.150">
    <property type="entry name" value="Divalent-metal-dependent TIM barrel enzymes"/>
    <property type="match status" value="1"/>
</dbReference>
<dbReference type="InterPro" id="IPR013022">
    <property type="entry name" value="Xyl_isomerase-like_TIM-brl"/>
</dbReference>
<feature type="binding site" evidence="1">
    <location>
        <position position="442"/>
    </location>
    <ligand>
        <name>Mg(2+)</name>
        <dbReference type="ChEBI" id="CHEBI:18420"/>
    </ligand>
</feature>
<evidence type="ECO:0000256" key="1">
    <source>
        <dbReference type="HAMAP-Rule" id="MF_02238"/>
    </source>
</evidence>
<dbReference type="InterPro" id="IPR043700">
    <property type="entry name" value="DSD"/>
</dbReference>
<dbReference type="PANTHER" id="PTHR12110">
    <property type="entry name" value="HYDROXYPYRUVATE ISOMERASE"/>
    <property type="match status" value="1"/>
</dbReference>
<dbReference type="Pfam" id="PF01261">
    <property type="entry name" value="AP_endonuc_2"/>
    <property type="match status" value="1"/>
</dbReference>
<comment type="pathway">
    <text evidence="1">Aromatic compound metabolism; 3,4-dihydroxybenzoate biosynthesis.</text>
</comment>
<comment type="function">
    <text evidence="1">Catalyzes the conversion of 3-dehydroshikimate to protocatechuate (3,4-dihydroxybenzoate), a common intermediate of quinate and shikimate degradation pathways.</text>
</comment>
<dbReference type="Proteomes" id="UP000613160">
    <property type="component" value="Unassembled WGS sequence"/>
</dbReference>
<feature type="binding site" evidence="1">
    <location>
        <position position="134"/>
    </location>
    <ligand>
        <name>a divalent metal cation</name>
        <dbReference type="ChEBI" id="CHEBI:60240"/>
        <note>catalytic</note>
    </ligand>
</feature>
<dbReference type="GO" id="GO:0051213">
    <property type="term" value="F:dioxygenase activity"/>
    <property type="evidence" value="ECO:0007669"/>
    <property type="project" value="UniProtKB-KW"/>
</dbReference>
<keyword evidence="4" id="KW-1185">Reference proteome</keyword>
<dbReference type="InterPro" id="IPR037523">
    <property type="entry name" value="VOC_core"/>
</dbReference>
<feature type="binding site" evidence="1">
    <location>
        <position position="239"/>
    </location>
    <ligand>
        <name>a divalent metal cation</name>
        <dbReference type="ChEBI" id="CHEBI:60240"/>
        <note>catalytic</note>
    </ligand>
</feature>
<name>A0A916Y0W5_9HYPH</name>
<gene>
    <name evidence="3" type="ORF">GCM10011335_31530</name>
</gene>
<comment type="caution">
    <text evidence="3">The sequence shown here is derived from an EMBL/GenBank/DDBJ whole genome shotgun (WGS) entry which is preliminary data.</text>
</comment>
<comment type="cofactor">
    <cofactor evidence="1">
        <name>a divalent metal cation</name>
        <dbReference type="ChEBI" id="CHEBI:60240"/>
    </cofactor>
</comment>
<feature type="binding site" evidence="1">
    <location>
        <position position="165"/>
    </location>
    <ligand>
        <name>a divalent metal cation</name>
        <dbReference type="ChEBI" id="CHEBI:60240"/>
        <note>catalytic</note>
    </ligand>
</feature>
<dbReference type="EMBL" id="BMJJ01000007">
    <property type="protein sequence ID" value="GGD26176.1"/>
    <property type="molecule type" value="Genomic_DNA"/>
</dbReference>
<dbReference type="Gene3D" id="3.10.180.10">
    <property type="entry name" value="2,3-Dihydroxybiphenyl 1,2-Dioxygenase, domain 1"/>
    <property type="match status" value="2"/>
</dbReference>
<keyword evidence="3" id="KW-0560">Oxidoreductase</keyword>
<dbReference type="InterPro" id="IPR029068">
    <property type="entry name" value="Glyas_Bleomycin-R_OHBP_Dase"/>
</dbReference>
<sequence>MKTSIATVSLSGNLADKLNATAAAGFNAVEIFENDFLASDLGAREVGQMVRDAGLEISLFQPFRDFEGLPEPQRAKAFDRAKHKFETMNELGTDLILICSTVSPLALGGIDRAADDLRELGEIARAAGVRVGYEALAWGRFVSDHRDAWEIVRRADHPNVGLILDSFHTLARGIDPSSIRSIPKDKIFIVQMADAPKLNLDLLSWSRHYRNMPGQGDLPVADFMAAVEATGYDGYYSLEIFNDQFRAGSARQTAVDGRRSLFFLMDRLKAEGRAMNGPSESEPLPAPAKTTGVSFIEFATDGASAGALSALLVSIGFRHAGRHRSKDVDLYTQGALRVVVNKETEGLAHSAYVVHGTNVCALGLRMADAAAALKRAEGLLAAPFRQPVGPGERELAAIRGVGGSLLYLVAEEAALERQWEVDFDLEPGWNVHAGAGLGVVDHVAQTVRYEDMLSWTLFYHSIFDLKVMPPLEVPDPGGLVLSQVLENAEGSLRVVLNGSQSVRTLSARFVTQFVGPGVQHVAFRTDDILRTVETLHASGVDLLPIPQNYYDDLDAKFDLAPDLLGAMRRFGILYDRDDSGEYFQIYLTALNGGFFIEIVERRGYAGLGAANAAIRLATQSRFAPEGMPTR</sequence>
<accession>A0A916Y0W5</accession>
<keyword evidence="1" id="KW-0456">Lyase</keyword>
<dbReference type="SUPFAM" id="SSF51658">
    <property type="entry name" value="Xylose isomerase-like"/>
    <property type="match status" value="1"/>
</dbReference>
<dbReference type="Pfam" id="PF00903">
    <property type="entry name" value="Glyoxalase"/>
    <property type="match status" value="1"/>
</dbReference>
<dbReference type="RefSeq" id="WP_188852377.1">
    <property type="nucleotide sequence ID" value="NZ_BMJJ01000007.1"/>
</dbReference>
<feature type="domain" description="VOC" evidence="2">
    <location>
        <begin position="439"/>
        <end position="588"/>
    </location>
</feature>